<proteinExistence type="predicted"/>
<dbReference type="Proteomes" id="UP000286921">
    <property type="component" value="Unassembled WGS sequence"/>
</dbReference>
<dbReference type="STRING" id="105351.A0A401L2T4"/>
<dbReference type="AlphaFoldDB" id="A0A401L2T4"/>
<evidence type="ECO:0000313" key="2">
    <source>
        <dbReference type="EMBL" id="GCB25838.1"/>
    </source>
</evidence>
<dbReference type="CDD" id="cd18186">
    <property type="entry name" value="BTB_POZ_ZBTB_KLHL-like"/>
    <property type="match status" value="1"/>
</dbReference>
<dbReference type="Gene3D" id="3.30.710.10">
    <property type="entry name" value="Potassium Channel Kv1.1, Chain A"/>
    <property type="match status" value="1"/>
</dbReference>
<evidence type="ECO:0000256" key="1">
    <source>
        <dbReference type="SAM" id="MobiDB-lite"/>
    </source>
</evidence>
<dbReference type="EMBL" id="BDHI01000022">
    <property type="protein sequence ID" value="GCB25838.1"/>
    <property type="molecule type" value="Genomic_DNA"/>
</dbReference>
<accession>A0A401L2T4</accession>
<dbReference type="InterPro" id="IPR011333">
    <property type="entry name" value="SKP1/BTB/POZ_sf"/>
</dbReference>
<sequence>MREDGKFSDLLSPFFDKAANGNFEESESRVINIHDDPFIVSKLFDFLYRADYDDSPDDTDGPAADNESAANQEGISPTERISQDALSRQWRRAQTNVQIYIIADKYMIEGLKDISKRKLNSNMENNWDDCGFLTVVSDVYGSQCPPRSDLREIIIRFALRHLVRSVSRHQSRRAHGRDALLPWDNRHAFGFTHTLSQRLWKIMAMRELLFRLLSSHTAVAIEVEERRTPIFLSQHLEGASVIVYRLNGTGFLLLPMEPGCNRYGAFWSCNSTAPFVGPQFVAQLSYHLQSLHRPPPCPSARSQTPRWTWDLVGQNHMCSSVGIEYLHQELTTAEAIQICERFQGTAWRPGRQVMWSGVPRAIVQQWADAHGMQTLTTAMGPLMVHDHPQCRHLHKSKQRWSRYMHGASALFASHIAQDGGTVTVVTPPPPERFNPHGGTNYQAVEEPVLKGERGSCCVKKIELVHPTVPGAEEFCYEIWPEDETDSWTAKFAKASNCGASRYLTATLPTEEGFLRMPEEASSGFKNDSFVSYLAGLEGGSDCRRMEENHARGALTERITVCLVKRALKVNTDERHRHVDEK</sequence>
<evidence type="ECO:0008006" key="4">
    <source>
        <dbReference type="Google" id="ProtNLM"/>
    </source>
</evidence>
<dbReference type="PANTHER" id="PTHR47843:SF5">
    <property type="entry name" value="BTB_POZ DOMAIN PROTEIN"/>
    <property type="match status" value="1"/>
</dbReference>
<gene>
    <name evidence="2" type="ORF">AAWM_08723</name>
</gene>
<dbReference type="PANTHER" id="PTHR47843">
    <property type="entry name" value="BTB DOMAIN-CONTAINING PROTEIN-RELATED"/>
    <property type="match status" value="1"/>
</dbReference>
<protein>
    <recommendedName>
        <fullName evidence="4">BTB domain-containing protein</fullName>
    </recommendedName>
</protein>
<reference evidence="2 3" key="1">
    <citation type="submission" date="2016-09" db="EMBL/GenBank/DDBJ databases">
        <title>Aspergillus awamori IFM 58123T.</title>
        <authorList>
            <person name="Kusuya Y."/>
            <person name="Shimizu M."/>
            <person name="Takahashi H."/>
            <person name="Yaguchi T."/>
        </authorList>
    </citation>
    <scope>NUCLEOTIDE SEQUENCE [LARGE SCALE GENOMIC DNA]</scope>
    <source>
        <strain evidence="2 3">IFM 58123</strain>
    </source>
</reference>
<comment type="caution">
    <text evidence="2">The sequence shown here is derived from an EMBL/GenBank/DDBJ whole genome shotgun (WGS) entry which is preliminary data.</text>
</comment>
<feature type="region of interest" description="Disordered" evidence="1">
    <location>
        <begin position="55"/>
        <end position="82"/>
    </location>
</feature>
<name>A0A401L2T4_ASPAW</name>
<organism evidence="2 3">
    <name type="scientific">Aspergillus awamori</name>
    <name type="common">Black koji mold</name>
    <dbReference type="NCBI Taxonomy" id="105351"/>
    <lineage>
        <taxon>Eukaryota</taxon>
        <taxon>Fungi</taxon>
        <taxon>Dikarya</taxon>
        <taxon>Ascomycota</taxon>
        <taxon>Pezizomycotina</taxon>
        <taxon>Eurotiomycetes</taxon>
        <taxon>Eurotiomycetidae</taxon>
        <taxon>Eurotiales</taxon>
        <taxon>Aspergillaceae</taxon>
        <taxon>Aspergillus</taxon>
    </lineage>
</organism>
<keyword evidence="3" id="KW-1185">Reference proteome</keyword>
<evidence type="ECO:0000313" key="3">
    <source>
        <dbReference type="Proteomes" id="UP000286921"/>
    </source>
</evidence>